<dbReference type="RefSeq" id="WP_133497120.1">
    <property type="nucleotide sequence ID" value="NZ_BMLU01000023.1"/>
</dbReference>
<dbReference type="Proteomes" id="UP000295493">
    <property type="component" value="Unassembled WGS sequence"/>
</dbReference>
<name>A0A4R6FA97_9SPHN</name>
<dbReference type="OrthoDB" id="7574869at2"/>
<dbReference type="EMBL" id="SNWD01000022">
    <property type="protein sequence ID" value="TDN77897.1"/>
    <property type="molecule type" value="Genomic_DNA"/>
</dbReference>
<dbReference type="AlphaFoldDB" id="A0A4R6FA97"/>
<accession>A0A4R6FA97</accession>
<comment type="caution">
    <text evidence="2">The sequence shown here is derived from an EMBL/GenBank/DDBJ whole genome shotgun (WGS) entry which is preliminary data.</text>
</comment>
<evidence type="ECO:0000313" key="2">
    <source>
        <dbReference type="EMBL" id="TDN77897.1"/>
    </source>
</evidence>
<keyword evidence="1" id="KW-0732">Signal</keyword>
<keyword evidence="3" id="KW-1185">Reference proteome</keyword>
<gene>
    <name evidence="2" type="ORF">EV664_1225</name>
</gene>
<sequence length="67" mass="7116">MRYEGVKRIFVAAIMALSAGAVVAYANPVQRVTHDADTQVSQLAQTARTIGDLVLGHPLTGPFNHLG</sequence>
<feature type="signal peptide" evidence="1">
    <location>
        <begin position="1"/>
        <end position="26"/>
    </location>
</feature>
<feature type="chain" id="PRO_5021019846" evidence="1">
    <location>
        <begin position="27"/>
        <end position="67"/>
    </location>
</feature>
<protein>
    <submittedName>
        <fullName evidence="2">Uncharacterized protein</fullName>
    </submittedName>
</protein>
<reference evidence="2 3" key="1">
    <citation type="submission" date="2019-03" db="EMBL/GenBank/DDBJ databases">
        <title>Genomic Encyclopedia of Type Strains, Phase IV (KMG-IV): sequencing the most valuable type-strain genomes for metagenomic binning, comparative biology and taxonomic classification.</title>
        <authorList>
            <person name="Goeker M."/>
        </authorList>
    </citation>
    <scope>NUCLEOTIDE SEQUENCE [LARGE SCALE GENOMIC DNA]</scope>
    <source>
        <strain evidence="2 3">DSM 25059</strain>
    </source>
</reference>
<proteinExistence type="predicted"/>
<evidence type="ECO:0000313" key="3">
    <source>
        <dbReference type="Proteomes" id="UP000295493"/>
    </source>
</evidence>
<organism evidence="2 3">
    <name type="scientific">Stakelama pacifica</name>
    <dbReference type="NCBI Taxonomy" id="517720"/>
    <lineage>
        <taxon>Bacteria</taxon>
        <taxon>Pseudomonadati</taxon>
        <taxon>Pseudomonadota</taxon>
        <taxon>Alphaproteobacteria</taxon>
        <taxon>Sphingomonadales</taxon>
        <taxon>Sphingomonadaceae</taxon>
        <taxon>Stakelama</taxon>
    </lineage>
</organism>
<evidence type="ECO:0000256" key="1">
    <source>
        <dbReference type="SAM" id="SignalP"/>
    </source>
</evidence>